<evidence type="ECO:0000313" key="3">
    <source>
        <dbReference type="Proteomes" id="UP000235672"/>
    </source>
</evidence>
<keyword evidence="3" id="KW-1185">Reference proteome</keyword>
<feature type="region of interest" description="Disordered" evidence="1">
    <location>
        <begin position="135"/>
        <end position="232"/>
    </location>
</feature>
<feature type="compositionally biased region" description="Basic and acidic residues" evidence="1">
    <location>
        <begin position="209"/>
        <end position="218"/>
    </location>
</feature>
<proteinExistence type="predicted"/>
<dbReference type="EMBL" id="KZ613473">
    <property type="protein sequence ID" value="PMD23982.1"/>
    <property type="molecule type" value="Genomic_DNA"/>
</dbReference>
<accession>A0A2J6QCI3</accession>
<dbReference type="AlphaFoldDB" id="A0A2J6QCI3"/>
<feature type="compositionally biased region" description="Basic residues" evidence="1">
    <location>
        <begin position="137"/>
        <end position="155"/>
    </location>
</feature>
<name>A0A2J6QCI3_9HELO</name>
<dbReference type="OrthoDB" id="10514308at2759"/>
<feature type="compositionally biased region" description="Basic and acidic residues" evidence="1">
    <location>
        <begin position="173"/>
        <end position="201"/>
    </location>
</feature>
<dbReference type="Proteomes" id="UP000235672">
    <property type="component" value="Unassembled WGS sequence"/>
</dbReference>
<sequence>MSFTNNNQFCHVHLEPFCMTCSIMAPFPNFGETDATTELATSIYPGTGVDILAGPEPPSTSNLLAEPLRAPIAKMYRPRRPPALNIDTSKTYSSQLWHPVFEAAPEHDDYSERLALSPIEETSPGYAEELALTPVRCQHRQPKRGRPQRARKLNKSNRTDTLDCITVAVPEEQEQRAPESPRVRFETEDEKAGNSPRDKPVRSRKRKTRGEEAEEPVRKSRRSRKIVNYAEE</sequence>
<evidence type="ECO:0000256" key="1">
    <source>
        <dbReference type="SAM" id="MobiDB-lite"/>
    </source>
</evidence>
<protein>
    <submittedName>
        <fullName evidence="2">Uncharacterized protein</fullName>
    </submittedName>
</protein>
<organism evidence="2 3">
    <name type="scientific">Hyaloscypha hepaticicola</name>
    <dbReference type="NCBI Taxonomy" id="2082293"/>
    <lineage>
        <taxon>Eukaryota</taxon>
        <taxon>Fungi</taxon>
        <taxon>Dikarya</taxon>
        <taxon>Ascomycota</taxon>
        <taxon>Pezizomycotina</taxon>
        <taxon>Leotiomycetes</taxon>
        <taxon>Helotiales</taxon>
        <taxon>Hyaloscyphaceae</taxon>
        <taxon>Hyaloscypha</taxon>
    </lineage>
</organism>
<evidence type="ECO:0000313" key="2">
    <source>
        <dbReference type="EMBL" id="PMD23982.1"/>
    </source>
</evidence>
<reference evidence="2 3" key="1">
    <citation type="submission" date="2016-05" db="EMBL/GenBank/DDBJ databases">
        <title>A degradative enzymes factory behind the ericoid mycorrhizal symbiosis.</title>
        <authorList>
            <consortium name="DOE Joint Genome Institute"/>
            <person name="Martino E."/>
            <person name="Morin E."/>
            <person name="Grelet G."/>
            <person name="Kuo A."/>
            <person name="Kohler A."/>
            <person name="Daghino S."/>
            <person name="Barry K."/>
            <person name="Choi C."/>
            <person name="Cichocki N."/>
            <person name="Clum A."/>
            <person name="Copeland A."/>
            <person name="Hainaut M."/>
            <person name="Haridas S."/>
            <person name="Labutti K."/>
            <person name="Lindquist E."/>
            <person name="Lipzen A."/>
            <person name="Khouja H.-R."/>
            <person name="Murat C."/>
            <person name="Ohm R."/>
            <person name="Olson A."/>
            <person name="Spatafora J."/>
            <person name="Veneault-Fourrey C."/>
            <person name="Henrissat B."/>
            <person name="Grigoriev I."/>
            <person name="Martin F."/>
            <person name="Perotto S."/>
        </authorList>
    </citation>
    <scope>NUCLEOTIDE SEQUENCE [LARGE SCALE GENOMIC DNA]</scope>
    <source>
        <strain evidence="2 3">UAMH 7357</strain>
    </source>
</reference>
<gene>
    <name evidence="2" type="ORF">NA56DRAFT_656451</name>
</gene>